<feature type="compositionally biased region" description="Polar residues" evidence="1">
    <location>
        <begin position="323"/>
        <end position="346"/>
    </location>
</feature>
<proteinExistence type="predicted"/>
<evidence type="ECO:0000313" key="3">
    <source>
        <dbReference type="EMBL" id="OLL24951.1"/>
    </source>
</evidence>
<dbReference type="Pfam" id="PF13966">
    <property type="entry name" value="zf-RVT"/>
    <property type="match status" value="1"/>
</dbReference>
<keyword evidence="4" id="KW-1185">Reference proteome</keyword>
<dbReference type="EMBL" id="LXFE01000549">
    <property type="protein sequence ID" value="OLL24951.1"/>
    <property type="molecule type" value="Genomic_DNA"/>
</dbReference>
<dbReference type="AlphaFoldDB" id="A0A1U7LR07"/>
<dbReference type="InterPro" id="IPR026960">
    <property type="entry name" value="RVT-Znf"/>
</dbReference>
<evidence type="ECO:0000313" key="4">
    <source>
        <dbReference type="Proteomes" id="UP000186594"/>
    </source>
</evidence>
<accession>A0A1U7LR07</accession>
<organism evidence="3 4">
    <name type="scientific">Neolecta irregularis (strain DAH-3)</name>
    <dbReference type="NCBI Taxonomy" id="1198029"/>
    <lineage>
        <taxon>Eukaryota</taxon>
        <taxon>Fungi</taxon>
        <taxon>Dikarya</taxon>
        <taxon>Ascomycota</taxon>
        <taxon>Taphrinomycotina</taxon>
        <taxon>Neolectales</taxon>
        <taxon>Neolectaceae</taxon>
        <taxon>Neolecta</taxon>
    </lineage>
</organism>
<name>A0A1U7LR07_NEOID</name>
<gene>
    <name evidence="3" type="ORF">NEOLI_005050</name>
</gene>
<sequence length="371" mass="44044">REIFDRIQISNRNNSEKVLHLYTIKPNINNNNIEIDMEVNLGIVTKTTHQEITKFYTEEQSETYFMKNPTHHPNKNIENILERINEQRQLREEDQVKSHHYWNALKNDGIIPGAQDLMWKIALKRITLGEQFNRLNLPELVNCPTCGTEQTRAHLWVYCPIAQSLWQMVYTLWGDRSGEIEVNSKIETWADLEETIVNPYHRSEIWKEPNEVKANKLAMWNMLVTEVVWTIWKARQEWAYNKEPYDLKTIKIWYLNRLRFRYQLDEQQAIWSRNTKFTETDLTSRWGDIKRKIGAGRKAKSFPELNEDNENDTESNTEDSYLGENTSLYEGNNNDQRESPSSSRPTQIMGDKESLWWPSLGNEQLIMEVQM</sequence>
<reference evidence="3 4" key="1">
    <citation type="submission" date="2016-04" db="EMBL/GenBank/DDBJ databases">
        <title>Evolutionary innovation and constraint leading to complex multicellularity in the Ascomycota.</title>
        <authorList>
            <person name="Cisse O."/>
            <person name="Nguyen A."/>
            <person name="Hewitt D.A."/>
            <person name="Jedd G."/>
            <person name="Stajich J.E."/>
        </authorList>
    </citation>
    <scope>NUCLEOTIDE SEQUENCE [LARGE SCALE GENOMIC DNA]</scope>
    <source>
        <strain evidence="3 4">DAH-3</strain>
    </source>
</reference>
<evidence type="ECO:0000259" key="2">
    <source>
        <dbReference type="Pfam" id="PF13966"/>
    </source>
</evidence>
<protein>
    <recommendedName>
        <fullName evidence="2">Reverse transcriptase zinc-binding domain-containing protein</fullName>
    </recommendedName>
</protein>
<feature type="non-terminal residue" evidence="3">
    <location>
        <position position="1"/>
    </location>
</feature>
<feature type="domain" description="Reverse transcriptase zinc-binding" evidence="2">
    <location>
        <begin position="98"/>
        <end position="166"/>
    </location>
</feature>
<dbReference type="Proteomes" id="UP000186594">
    <property type="component" value="Unassembled WGS sequence"/>
</dbReference>
<dbReference type="OrthoDB" id="2752996at2759"/>
<feature type="compositionally biased region" description="Acidic residues" evidence="1">
    <location>
        <begin position="305"/>
        <end position="317"/>
    </location>
</feature>
<comment type="caution">
    <text evidence="3">The sequence shown here is derived from an EMBL/GenBank/DDBJ whole genome shotgun (WGS) entry which is preliminary data.</text>
</comment>
<feature type="region of interest" description="Disordered" evidence="1">
    <location>
        <begin position="298"/>
        <end position="354"/>
    </location>
</feature>
<evidence type="ECO:0000256" key="1">
    <source>
        <dbReference type="SAM" id="MobiDB-lite"/>
    </source>
</evidence>